<name>A0A382CN09_9ZZZZ</name>
<evidence type="ECO:0000313" key="4">
    <source>
        <dbReference type="EMBL" id="SVB27500.1"/>
    </source>
</evidence>
<sequence length="639" mass="73760">IAVLLVMFCVASGRVVSGQTADPFHKLLERGRQHFENGEYNNAEAVLLEAVDVNSKSYEAHYWLGKNYYELQDYRKSEKHYKESIRRNKRFSDAYVGLGRTYMRIKNRMIDARQTMKEGLKYDPTNADVHYQLGRSYLEQSKRDPVAPFYVNQGRKAFQQAVANDTQHPDAYYQLALSYVFPSRDYNRAMSIFYKQLSVNPGHRDALSHLGKCSFLTKQYRVGVDLLQQLMDTHGDALPTYSKTLMAQLKASLLQEEREYDKAAELYDEFIEGLDPAEKIFYTELKYVANEQEMAAYEQATDSEKQEIARKFWGSRDPDPATVVNERLVEHYRRVSHAKEYYSLGKKPWDRRGDIYIRYGEPDDLQHFLLRAGEKALLNYQPTGNARIDAIRERNYLLRYRLKVDNAGAPWANMTTRTIIDPESDDRNNVPMTTQDIHSFSFRSGQETQGLVFVSESWVYVEHDLELFFVDQLGTGKFDYPLGIHETSIEEASIQSRFHPQRAAEQLINRTPEAYRFDYGGQPLDLLYDMVTYKGNNDQTLVEFAYSVPTLQLGTVEDGQGLNTWFDSHVVLRDQDYRRVANTSSKLGPMERPLASRSDKEIGVDLRTASIALHAPPGEYNSAVEVRDEASRRIGIFLQ</sequence>
<dbReference type="Pfam" id="PF20094">
    <property type="entry name" value="GWxTD_dom"/>
    <property type="match status" value="1"/>
</dbReference>
<dbReference type="PROSITE" id="PS50005">
    <property type="entry name" value="TPR"/>
    <property type="match status" value="1"/>
</dbReference>
<dbReference type="InterPro" id="IPR011990">
    <property type="entry name" value="TPR-like_helical_dom_sf"/>
</dbReference>
<feature type="non-terminal residue" evidence="4">
    <location>
        <position position="639"/>
    </location>
</feature>
<keyword evidence="2" id="KW-0802">TPR repeat</keyword>
<protein>
    <recommendedName>
        <fullName evidence="3">GWxTD domain-containing protein</fullName>
    </recommendedName>
</protein>
<reference evidence="4" key="1">
    <citation type="submission" date="2018-05" db="EMBL/GenBank/DDBJ databases">
        <authorList>
            <person name="Lanie J.A."/>
            <person name="Ng W.-L."/>
            <person name="Kazmierczak K.M."/>
            <person name="Andrzejewski T.M."/>
            <person name="Davidsen T.M."/>
            <person name="Wayne K.J."/>
            <person name="Tettelin H."/>
            <person name="Glass J.I."/>
            <person name="Rusch D."/>
            <person name="Podicherti R."/>
            <person name="Tsui H.-C.T."/>
            <person name="Winkler M.E."/>
        </authorList>
    </citation>
    <scope>NUCLEOTIDE SEQUENCE</scope>
</reference>
<keyword evidence="1" id="KW-0677">Repeat</keyword>
<dbReference type="InterPro" id="IPR030959">
    <property type="entry name" value="GWxTD_dom"/>
</dbReference>
<feature type="domain" description="GWxTD" evidence="3">
    <location>
        <begin position="282"/>
        <end position="367"/>
    </location>
</feature>
<dbReference type="NCBIfam" id="TIGR04514">
    <property type="entry name" value="GWxTD_dom"/>
    <property type="match status" value="1"/>
</dbReference>
<evidence type="ECO:0000259" key="3">
    <source>
        <dbReference type="Pfam" id="PF20094"/>
    </source>
</evidence>
<dbReference type="InterPro" id="IPR013105">
    <property type="entry name" value="TPR_2"/>
</dbReference>
<dbReference type="AlphaFoldDB" id="A0A382CN09"/>
<dbReference type="SUPFAM" id="SSF48452">
    <property type="entry name" value="TPR-like"/>
    <property type="match status" value="2"/>
</dbReference>
<dbReference type="PANTHER" id="PTHR12558">
    <property type="entry name" value="CELL DIVISION CYCLE 16,23,27"/>
    <property type="match status" value="1"/>
</dbReference>
<dbReference type="EMBL" id="UINC01035303">
    <property type="protein sequence ID" value="SVB27500.1"/>
    <property type="molecule type" value="Genomic_DNA"/>
</dbReference>
<organism evidence="4">
    <name type="scientific">marine metagenome</name>
    <dbReference type="NCBI Taxonomy" id="408172"/>
    <lineage>
        <taxon>unclassified sequences</taxon>
        <taxon>metagenomes</taxon>
        <taxon>ecological metagenomes</taxon>
    </lineage>
</organism>
<dbReference type="Pfam" id="PF07719">
    <property type="entry name" value="TPR_2"/>
    <property type="match status" value="1"/>
</dbReference>
<dbReference type="PANTHER" id="PTHR12558:SF13">
    <property type="entry name" value="CELL DIVISION CYCLE PROTEIN 27 HOMOLOG"/>
    <property type="match status" value="1"/>
</dbReference>
<proteinExistence type="predicted"/>
<evidence type="ECO:0000256" key="1">
    <source>
        <dbReference type="ARBA" id="ARBA00022737"/>
    </source>
</evidence>
<dbReference type="SMART" id="SM00028">
    <property type="entry name" value="TPR"/>
    <property type="match status" value="4"/>
</dbReference>
<gene>
    <name evidence="4" type="ORF">METZ01_LOCUS180354</name>
</gene>
<dbReference type="InterPro" id="IPR019734">
    <property type="entry name" value="TPR_rpt"/>
</dbReference>
<accession>A0A382CN09</accession>
<evidence type="ECO:0000256" key="2">
    <source>
        <dbReference type="ARBA" id="ARBA00022803"/>
    </source>
</evidence>
<feature type="non-terminal residue" evidence="4">
    <location>
        <position position="1"/>
    </location>
</feature>
<dbReference type="Gene3D" id="1.25.40.10">
    <property type="entry name" value="Tetratricopeptide repeat domain"/>
    <property type="match status" value="2"/>
</dbReference>